<protein>
    <recommendedName>
        <fullName evidence="2">Response regulatory domain-containing protein</fullName>
    </recommendedName>
</protein>
<keyword evidence="1" id="KW-0597">Phosphoprotein</keyword>
<evidence type="ECO:0000313" key="3">
    <source>
        <dbReference type="EMBL" id="OGE00019.1"/>
    </source>
</evidence>
<dbReference type="PROSITE" id="PS50110">
    <property type="entry name" value="RESPONSE_REGULATORY"/>
    <property type="match status" value="1"/>
</dbReference>
<proteinExistence type="predicted"/>
<dbReference type="Gene3D" id="3.40.50.2300">
    <property type="match status" value="1"/>
</dbReference>
<dbReference type="CDD" id="cd00156">
    <property type="entry name" value="REC"/>
    <property type="match status" value="1"/>
</dbReference>
<name>A0A1F5H7G2_9BACT</name>
<evidence type="ECO:0000259" key="2">
    <source>
        <dbReference type="PROSITE" id="PS50110"/>
    </source>
</evidence>
<evidence type="ECO:0000313" key="4">
    <source>
        <dbReference type="Proteomes" id="UP000177039"/>
    </source>
</evidence>
<feature type="domain" description="Response regulatory" evidence="2">
    <location>
        <begin position="3"/>
        <end position="118"/>
    </location>
</feature>
<dbReference type="InterPro" id="IPR011006">
    <property type="entry name" value="CheY-like_superfamily"/>
</dbReference>
<accession>A0A1F5H7G2</accession>
<dbReference type="AlphaFoldDB" id="A0A1F5H7G2"/>
<dbReference type="Proteomes" id="UP000177039">
    <property type="component" value="Unassembled WGS sequence"/>
</dbReference>
<dbReference type="EMBL" id="MFBT01000006">
    <property type="protein sequence ID" value="OGE00019.1"/>
    <property type="molecule type" value="Genomic_DNA"/>
</dbReference>
<evidence type="ECO:0000256" key="1">
    <source>
        <dbReference type="PROSITE-ProRule" id="PRU00169"/>
    </source>
</evidence>
<dbReference type="GO" id="GO:0000160">
    <property type="term" value="P:phosphorelay signal transduction system"/>
    <property type="evidence" value="ECO:0007669"/>
    <property type="project" value="InterPro"/>
</dbReference>
<dbReference type="Pfam" id="PF00072">
    <property type="entry name" value="Response_reg"/>
    <property type="match status" value="1"/>
</dbReference>
<feature type="modified residue" description="4-aspartylphosphate" evidence="1">
    <location>
        <position position="51"/>
    </location>
</feature>
<dbReference type="PANTHER" id="PTHR44520:SF2">
    <property type="entry name" value="RESPONSE REGULATOR RCP1"/>
    <property type="match status" value="1"/>
</dbReference>
<dbReference type="InterPro" id="IPR052893">
    <property type="entry name" value="TCS_response_regulator"/>
</dbReference>
<dbReference type="SMART" id="SM00448">
    <property type="entry name" value="REC"/>
    <property type="match status" value="1"/>
</dbReference>
<dbReference type="InterPro" id="IPR001789">
    <property type="entry name" value="Sig_transdc_resp-reg_receiver"/>
</dbReference>
<dbReference type="SUPFAM" id="SSF52172">
    <property type="entry name" value="CheY-like"/>
    <property type="match status" value="1"/>
</dbReference>
<dbReference type="PANTHER" id="PTHR44520">
    <property type="entry name" value="RESPONSE REGULATOR RCP1-RELATED"/>
    <property type="match status" value="1"/>
</dbReference>
<reference evidence="3 4" key="1">
    <citation type="journal article" date="2016" name="Nat. Commun.">
        <title>Thousands of microbial genomes shed light on interconnected biogeochemical processes in an aquifer system.</title>
        <authorList>
            <person name="Anantharaman K."/>
            <person name="Brown C.T."/>
            <person name="Hug L.A."/>
            <person name="Sharon I."/>
            <person name="Castelle C.J."/>
            <person name="Probst A.J."/>
            <person name="Thomas B.C."/>
            <person name="Singh A."/>
            <person name="Wilkins M.J."/>
            <person name="Karaoz U."/>
            <person name="Brodie E.L."/>
            <person name="Williams K.H."/>
            <person name="Hubbard S.S."/>
            <person name="Banfield J.F."/>
        </authorList>
    </citation>
    <scope>NUCLEOTIDE SEQUENCE [LARGE SCALE GENOMIC DNA]</scope>
</reference>
<gene>
    <name evidence="3" type="ORF">A3B54_05175</name>
</gene>
<organism evidence="3 4">
    <name type="scientific">Candidatus Curtissbacteria bacterium RIFCSPLOWO2_01_FULL_42_50</name>
    <dbReference type="NCBI Taxonomy" id="1797730"/>
    <lineage>
        <taxon>Bacteria</taxon>
        <taxon>Candidatus Curtissiibacteriota</taxon>
    </lineage>
</organism>
<comment type="caution">
    <text evidence="3">The sequence shown here is derived from an EMBL/GenBank/DDBJ whole genome shotgun (WGS) entry which is preliminary data.</text>
</comment>
<sequence>MKRILLVEDDLLAARASQRRLEEAGYEVECALDGEEALHKVHNGCYLVVLDLLLPKVDGWEVLEKLKNHDGTKHIPVVVCTVLDGEDYRQRAQKFGADAYINKFNDDLVAEVNRILGGGIEEIFTD</sequence>